<gene>
    <name evidence="1" type="ORF">C8N24_0538</name>
</gene>
<dbReference type="AlphaFoldDB" id="A0A660L8X4"/>
<organism evidence="1 2">
    <name type="scientific">Solirubrobacter pauli</name>
    <dbReference type="NCBI Taxonomy" id="166793"/>
    <lineage>
        <taxon>Bacteria</taxon>
        <taxon>Bacillati</taxon>
        <taxon>Actinomycetota</taxon>
        <taxon>Thermoleophilia</taxon>
        <taxon>Solirubrobacterales</taxon>
        <taxon>Solirubrobacteraceae</taxon>
        <taxon>Solirubrobacter</taxon>
    </lineage>
</organism>
<dbReference type="RefSeq" id="WP_121247725.1">
    <property type="nucleotide sequence ID" value="NZ_RBIL01000001.1"/>
</dbReference>
<dbReference type="Proteomes" id="UP000278962">
    <property type="component" value="Unassembled WGS sequence"/>
</dbReference>
<name>A0A660L8X4_9ACTN</name>
<accession>A0A660L8X4</accession>
<sequence length="128" mass="14383">MSTADTKALIAQVITGFQQEVPALQKLKLVFELELRGRGDIQLFRVEVPGPKITRDIASDAKVRLSVPRAEFNELAKDNTIRHWREQFQVGHVTASGPPEILKLIANVVLKQDERTRTRRLSARNSAA</sequence>
<keyword evidence="2" id="KW-1185">Reference proteome</keyword>
<evidence type="ECO:0008006" key="3">
    <source>
        <dbReference type="Google" id="ProtNLM"/>
    </source>
</evidence>
<reference evidence="1 2" key="1">
    <citation type="submission" date="2018-10" db="EMBL/GenBank/DDBJ databases">
        <title>Genomic Encyclopedia of Archaeal and Bacterial Type Strains, Phase II (KMG-II): from individual species to whole genera.</title>
        <authorList>
            <person name="Goeker M."/>
        </authorList>
    </citation>
    <scope>NUCLEOTIDE SEQUENCE [LARGE SCALE GENOMIC DNA]</scope>
    <source>
        <strain evidence="1 2">DSM 14954</strain>
    </source>
</reference>
<evidence type="ECO:0000313" key="1">
    <source>
        <dbReference type="EMBL" id="RKQ90725.1"/>
    </source>
</evidence>
<protein>
    <recommendedName>
        <fullName evidence="3">SCP-2 sterol transfer family protein</fullName>
    </recommendedName>
</protein>
<proteinExistence type="predicted"/>
<comment type="caution">
    <text evidence="1">The sequence shown here is derived from an EMBL/GenBank/DDBJ whole genome shotgun (WGS) entry which is preliminary data.</text>
</comment>
<dbReference type="OrthoDB" id="5243796at2"/>
<dbReference type="EMBL" id="RBIL01000001">
    <property type="protein sequence ID" value="RKQ90725.1"/>
    <property type="molecule type" value="Genomic_DNA"/>
</dbReference>
<evidence type="ECO:0000313" key="2">
    <source>
        <dbReference type="Proteomes" id="UP000278962"/>
    </source>
</evidence>